<feature type="transmembrane region" description="Helical" evidence="8">
    <location>
        <begin position="95"/>
        <end position="119"/>
    </location>
</feature>
<dbReference type="InterPro" id="IPR036526">
    <property type="entry name" value="C-N_Hydrolase_sf"/>
</dbReference>
<evidence type="ECO:0000256" key="4">
    <source>
        <dbReference type="ARBA" id="ARBA00022692"/>
    </source>
</evidence>
<evidence type="ECO:0000256" key="6">
    <source>
        <dbReference type="ARBA" id="ARBA00023136"/>
    </source>
</evidence>
<dbReference type="InterPro" id="IPR045378">
    <property type="entry name" value="LNT_N"/>
</dbReference>
<evidence type="ECO:0000256" key="1">
    <source>
        <dbReference type="ARBA" id="ARBA00004651"/>
    </source>
</evidence>
<evidence type="ECO:0000256" key="2">
    <source>
        <dbReference type="ARBA" id="ARBA00022475"/>
    </source>
</evidence>
<evidence type="ECO:0000313" key="12">
    <source>
        <dbReference type="Proteomes" id="UP001597068"/>
    </source>
</evidence>
<comment type="similarity">
    <text evidence="8">Belongs to the CN hydrolase family. Apolipoprotein N-acyltransferase subfamily.</text>
</comment>
<dbReference type="Pfam" id="PF20154">
    <property type="entry name" value="LNT_N"/>
    <property type="match status" value="1"/>
</dbReference>
<evidence type="ECO:0000256" key="3">
    <source>
        <dbReference type="ARBA" id="ARBA00022679"/>
    </source>
</evidence>
<proteinExistence type="inferred from homology"/>
<dbReference type="GO" id="GO:0016746">
    <property type="term" value="F:acyltransferase activity"/>
    <property type="evidence" value="ECO:0007669"/>
    <property type="project" value="UniProtKB-KW"/>
</dbReference>
<comment type="subcellular location">
    <subcellularLocation>
        <location evidence="1 8">Cell membrane</location>
        <topology evidence="1 8">Multi-pass membrane protein</topology>
    </subcellularLocation>
</comment>
<dbReference type="PANTHER" id="PTHR38686">
    <property type="entry name" value="APOLIPOPROTEIN N-ACYLTRANSFERASE"/>
    <property type="match status" value="1"/>
</dbReference>
<comment type="caution">
    <text evidence="11">The sequence shown here is derived from an EMBL/GenBank/DDBJ whole genome shotgun (WGS) entry which is preliminary data.</text>
</comment>
<dbReference type="Pfam" id="PF00795">
    <property type="entry name" value="CN_hydrolase"/>
    <property type="match status" value="1"/>
</dbReference>
<feature type="domain" description="CN hydrolase" evidence="10">
    <location>
        <begin position="245"/>
        <end position="503"/>
    </location>
</feature>
<keyword evidence="5 8" id="KW-1133">Transmembrane helix</keyword>
<dbReference type="Proteomes" id="UP001597068">
    <property type="component" value="Unassembled WGS sequence"/>
</dbReference>
<comment type="pathway">
    <text evidence="8">Protein modification; lipoprotein biosynthesis (N-acyl transfer).</text>
</comment>
<feature type="transmembrane region" description="Helical" evidence="8">
    <location>
        <begin position="170"/>
        <end position="194"/>
    </location>
</feature>
<accession>A0ABW3GBQ9</accession>
<dbReference type="PANTHER" id="PTHR38686:SF1">
    <property type="entry name" value="APOLIPOPROTEIN N-ACYLTRANSFERASE"/>
    <property type="match status" value="1"/>
</dbReference>
<evidence type="ECO:0000256" key="7">
    <source>
        <dbReference type="ARBA" id="ARBA00023315"/>
    </source>
</evidence>
<dbReference type="PROSITE" id="PS50263">
    <property type="entry name" value="CN_HYDROLASE"/>
    <property type="match status" value="1"/>
</dbReference>
<dbReference type="HAMAP" id="MF_01148">
    <property type="entry name" value="Lnt"/>
    <property type="match status" value="1"/>
</dbReference>
<feature type="transmembrane region" description="Helical" evidence="8">
    <location>
        <begin position="126"/>
        <end position="150"/>
    </location>
</feature>
<keyword evidence="3 8" id="KW-0808">Transferase</keyword>
<feature type="transmembrane region" description="Helical" evidence="8">
    <location>
        <begin position="515"/>
        <end position="534"/>
    </location>
</feature>
<dbReference type="EMBL" id="JBHTIL010000006">
    <property type="protein sequence ID" value="MFD0927613.1"/>
    <property type="molecule type" value="Genomic_DNA"/>
</dbReference>
<evidence type="ECO:0000259" key="10">
    <source>
        <dbReference type="PROSITE" id="PS50263"/>
    </source>
</evidence>
<feature type="region of interest" description="Disordered" evidence="9">
    <location>
        <begin position="543"/>
        <end position="568"/>
    </location>
</feature>
<feature type="compositionally biased region" description="Low complexity" evidence="9">
    <location>
        <begin position="546"/>
        <end position="556"/>
    </location>
</feature>
<keyword evidence="2 8" id="KW-1003">Cell membrane</keyword>
<dbReference type="EC" id="2.3.1.269" evidence="8"/>
<keyword evidence="6 8" id="KW-0472">Membrane</keyword>
<dbReference type="CDD" id="cd07571">
    <property type="entry name" value="ALP_N-acyl_transferase"/>
    <property type="match status" value="1"/>
</dbReference>
<dbReference type="RefSeq" id="WP_372505393.1">
    <property type="nucleotide sequence ID" value="NZ_JAMTCI010000002.1"/>
</dbReference>
<feature type="transmembrane region" description="Helical" evidence="8">
    <location>
        <begin position="206"/>
        <end position="229"/>
    </location>
</feature>
<comment type="function">
    <text evidence="8">Catalyzes the phospholipid dependent N-acylation of the N-terminal cysteine of apolipoprotein, the last step in lipoprotein maturation.</text>
</comment>
<evidence type="ECO:0000313" key="11">
    <source>
        <dbReference type="EMBL" id="MFD0927613.1"/>
    </source>
</evidence>
<evidence type="ECO:0000256" key="8">
    <source>
        <dbReference type="HAMAP-Rule" id="MF_01148"/>
    </source>
</evidence>
<feature type="transmembrane region" description="Helical" evidence="8">
    <location>
        <begin position="21"/>
        <end position="38"/>
    </location>
</feature>
<protein>
    <recommendedName>
        <fullName evidence="8">Apolipoprotein N-acyltransferase</fullName>
        <shortName evidence="8">ALP N-acyltransferase</shortName>
        <ecNumber evidence="8">2.3.1.269</ecNumber>
    </recommendedName>
</protein>
<dbReference type="Gene3D" id="3.60.110.10">
    <property type="entry name" value="Carbon-nitrogen hydrolase"/>
    <property type="match status" value="1"/>
</dbReference>
<dbReference type="InterPro" id="IPR003010">
    <property type="entry name" value="C-N_Hydrolase"/>
</dbReference>
<feature type="transmembrane region" description="Helical" evidence="8">
    <location>
        <begin position="44"/>
        <end position="61"/>
    </location>
</feature>
<evidence type="ECO:0000256" key="5">
    <source>
        <dbReference type="ARBA" id="ARBA00022989"/>
    </source>
</evidence>
<organism evidence="11 12">
    <name type="scientific">Williamsia deligens</name>
    <dbReference type="NCBI Taxonomy" id="321325"/>
    <lineage>
        <taxon>Bacteria</taxon>
        <taxon>Bacillati</taxon>
        <taxon>Actinomycetota</taxon>
        <taxon>Actinomycetes</taxon>
        <taxon>Mycobacteriales</taxon>
        <taxon>Nocardiaceae</taxon>
        <taxon>Williamsia</taxon>
    </lineage>
</organism>
<sequence length="568" mass="59928">MTSTTTPSAPEAVTRRPIVATLARGAVAGAGGVAMWGAFPPRNLWWLGLVALGLLYAAIVVGRPRARVGAFCGLVFGLCFWLPLLPWIGVYVGPLPWVALSVALAIYGALFGATAVVTARLPGAPVWFALCWIAVEWARSSFPFGGFPWGATAFGQVGSPLLPVAALGGVPLLGFVIALTAAGLAQVVIVLARLRRSGTTGSRRNALLRPVATALLCALAGPIVAAAMWPSVHAADDRGPASSRVTVAAVQGNVPRLGLDFAAQRRAVLDNHVRETFRLADAIRAGTRPRPDLVLWPENASDIDPLDNEDAAEEITAASQAVGAPILVGTLIRNDDGRPTNTVLVWDGARGPVGRYDKHIVQPFGEYLPWRPFFRMFSSYADQAGNFRPGDGRSVLTVPVDGRSQPAPVGVSTCWEIAFDRSPREAVDQGAQLLYVPTNNATFGRTQMTYQQLAMSQVRAVELGRTVVVAATTGVSAVVAPDGRLLQRSQFFTPATLSADITLRTDRTPAARLGALPQTVLVVIAVAGFLVALATRTRLGKHLRPAGRPEGAAPGAHTAEEIDDVTDP</sequence>
<evidence type="ECO:0000256" key="9">
    <source>
        <dbReference type="SAM" id="MobiDB-lite"/>
    </source>
</evidence>
<keyword evidence="4 8" id="KW-0812">Transmembrane</keyword>
<reference evidence="12" key="1">
    <citation type="journal article" date="2019" name="Int. J. Syst. Evol. Microbiol.">
        <title>The Global Catalogue of Microorganisms (GCM) 10K type strain sequencing project: providing services to taxonomists for standard genome sequencing and annotation.</title>
        <authorList>
            <consortium name="The Broad Institute Genomics Platform"/>
            <consortium name="The Broad Institute Genome Sequencing Center for Infectious Disease"/>
            <person name="Wu L."/>
            <person name="Ma J."/>
        </authorList>
    </citation>
    <scope>NUCLEOTIDE SEQUENCE [LARGE SCALE GENOMIC DNA]</scope>
    <source>
        <strain evidence="12">CCUG 50873</strain>
    </source>
</reference>
<keyword evidence="12" id="KW-1185">Reference proteome</keyword>
<dbReference type="SUPFAM" id="SSF56317">
    <property type="entry name" value="Carbon-nitrogen hydrolase"/>
    <property type="match status" value="1"/>
</dbReference>
<comment type="catalytic activity">
    <reaction evidence="8">
        <text>N-terminal S-1,2-diacyl-sn-glyceryl-L-cysteinyl-[lipoprotein] + a glycerophospholipid = N-acyl-S-1,2-diacyl-sn-glyceryl-L-cysteinyl-[lipoprotein] + a 2-acyl-sn-glycero-3-phospholipid + H(+)</text>
        <dbReference type="Rhea" id="RHEA:48228"/>
        <dbReference type="Rhea" id="RHEA-COMP:14681"/>
        <dbReference type="Rhea" id="RHEA-COMP:14684"/>
        <dbReference type="ChEBI" id="CHEBI:15378"/>
        <dbReference type="ChEBI" id="CHEBI:136912"/>
        <dbReference type="ChEBI" id="CHEBI:140656"/>
        <dbReference type="ChEBI" id="CHEBI:140657"/>
        <dbReference type="ChEBI" id="CHEBI:140660"/>
        <dbReference type="EC" id="2.3.1.269"/>
    </reaction>
</comment>
<name>A0ABW3GBQ9_9NOCA</name>
<gene>
    <name evidence="8 11" type="primary">lnt</name>
    <name evidence="11" type="ORF">ACFQ04_17870</name>
</gene>
<feature type="transmembrane region" description="Helical" evidence="8">
    <location>
        <begin position="68"/>
        <end position="89"/>
    </location>
</feature>
<dbReference type="InterPro" id="IPR004563">
    <property type="entry name" value="Apolipo_AcylTrfase"/>
</dbReference>
<keyword evidence="7 8" id="KW-0012">Acyltransferase</keyword>
<dbReference type="NCBIfam" id="TIGR00546">
    <property type="entry name" value="lnt"/>
    <property type="match status" value="1"/>
</dbReference>